<dbReference type="EMBL" id="CVRI01000063">
    <property type="protein sequence ID" value="CRL04709.1"/>
    <property type="molecule type" value="Genomic_DNA"/>
</dbReference>
<evidence type="ECO:0000256" key="1">
    <source>
        <dbReference type="SAM" id="SignalP"/>
    </source>
</evidence>
<proteinExistence type="predicted"/>
<organism evidence="2 3">
    <name type="scientific">Clunio marinus</name>
    <dbReference type="NCBI Taxonomy" id="568069"/>
    <lineage>
        <taxon>Eukaryota</taxon>
        <taxon>Metazoa</taxon>
        <taxon>Ecdysozoa</taxon>
        <taxon>Arthropoda</taxon>
        <taxon>Hexapoda</taxon>
        <taxon>Insecta</taxon>
        <taxon>Pterygota</taxon>
        <taxon>Neoptera</taxon>
        <taxon>Endopterygota</taxon>
        <taxon>Diptera</taxon>
        <taxon>Nematocera</taxon>
        <taxon>Chironomoidea</taxon>
        <taxon>Chironomidae</taxon>
        <taxon>Clunio</taxon>
    </lineage>
</organism>
<keyword evidence="1" id="KW-0732">Signal</keyword>
<accession>A0A1J1IWX5</accession>
<sequence>MSSFTIFLTLIKSLCHGLVNKIEKHQHKYPRPHLSAFIVKHKNQLHRVEENKTFLICIMKAKRKKIFQASRHKSFFYISPKAENPWLCA</sequence>
<keyword evidence="3" id="KW-1185">Reference proteome</keyword>
<protein>
    <submittedName>
        <fullName evidence="2">CLUMA_CG017769, isoform A</fullName>
    </submittedName>
</protein>
<evidence type="ECO:0000313" key="3">
    <source>
        <dbReference type="Proteomes" id="UP000183832"/>
    </source>
</evidence>
<name>A0A1J1IWX5_9DIPT</name>
<dbReference type="Proteomes" id="UP000183832">
    <property type="component" value="Unassembled WGS sequence"/>
</dbReference>
<evidence type="ECO:0000313" key="2">
    <source>
        <dbReference type="EMBL" id="CRL04709.1"/>
    </source>
</evidence>
<feature type="signal peptide" evidence="1">
    <location>
        <begin position="1"/>
        <end position="17"/>
    </location>
</feature>
<gene>
    <name evidence="2" type="ORF">CLUMA_CG017769</name>
</gene>
<feature type="chain" id="PRO_5012113966" evidence="1">
    <location>
        <begin position="18"/>
        <end position="89"/>
    </location>
</feature>
<reference evidence="2 3" key="1">
    <citation type="submission" date="2015-04" db="EMBL/GenBank/DDBJ databases">
        <authorList>
            <person name="Syromyatnikov M.Y."/>
            <person name="Popov V.N."/>
        </authorList>
    </citation>
    <scope>NUCLEOTIDE SEQUENCE [LARGE SCALE GENOMIC DNA]</scope>
</reference>
<dbReference type="AlphaFoldDB" id="A0A1J1IWX5"/>